<reference evidence="2 3" key="1">
    <citation type="journal article" date="2020" name="ISME J.">
        <title>Uncovering the hidden diversity of litter-decomposition mechanisms in mushroom-forming fungi.</title>
        <authorList>
            <person name="Floudas D."/>
            <person name="Bentzer J."/>
            <person name="Ahren D."/>
            <person name="Johansson T."/>
            <person name="Persson P."/>
            <person name="Tunlid A."/>
        </authorList>
    </citation>
    <scope>NUCLEOTIDE SEQUENCE [LARGE SCALE GENOMIC DNA]</scope>
    <source>
        <strain evidence="2 3">CBS 406.79</strain>
    </source>
</reference>
<keyword evidence="3" id="KW-1185">Reference proteome</keyword>
<dbReference type="Proteomes" id="UP000518752">
    <property type="component" value="Unassembled WGS sequence"/>
</dbReference>
<proteinExistence type="predicted"/>
<sequence length="317" mass="34287">MEVRVTNALQRRTLSGEGIVSGLDAFFNFCLCVCLEVDYERSSITLAFYMDPVSHMKERPSRSSKTPFSGMLQSSKKPTPSRKRRAGDAGKSTGWGSTEGSEWGNTAGGAEGWGNTTEGWGSATGGWGHGPEEIPTVDWIAWRSTEVIGANWSDRNMGWGAIEPESESEGESSGSPIKMKSVTKGHRLWKPSDTTAASVQASQQSSASSSGEPAWKAWKQEAERLSRSSSTASPVPASSRSAVIPASTQRSPAPPDTHLRYHSSIFQESERFSIHNGQFNALGRDMHTSNSTITSHDRSTLIINYNNCTFSGVTKGL</sequence>
<feature type="region of interest" description="Disordered" evidence="1">
    <location>
        <begin position="58"/>
        <end position="133"/>
    </location>
</feature>
<feature type="region of interest" description="Disordered" evidence="1">
    <location>
        <begin position="155"/>
        <end position="179"/>
    </location>
</feature>
<comment type="caution">
    <text evidence="2">The sequence shown here is derived from an EMBL/GenBank/DDBJ whole genome shotgun (WGS) entry which is preliminary data.</text>
</comment>
<feature type="compositionally biased region" description="Polar residues" evidence="1">
    <location>
        <begin position="63"/>
        <end position="78"/>
    </location>
</feature>
<organism evidence="2 3">
    <name type="scientific">Collybiopsis confluens</name>
    <dbReference type="NCBI Taxonomy" id="2823264"/>
    <lineage>
        <taxon>Eukaryota</taxon>
        <taxon>Fungi</taxon>
        <taxon>Dikarya</taxon>
        <taxon>Basidiomycota</taxon>
        <taxon>Agaricomycotina</taxon>
        <taxon>Agaricomycetes</taxon>
        <taxon>Agaricomycetidae</taxon>
        <taxon>Agaricales</taxon>
        <taxon>Marasmiineae</taxon>
        <taxon>Omphalotaceae</taxon>
        <taxon>Collybiopsis</taxon>
    </lineage>
</organism>
<name>A0A8H5I4R5_9AGAR</name>
<dbReference type="OrthoDB" id="2857352at2759"/>
<feature type="compositionally biased region" description="Low complexity" evidence="1">
    <location>
        <begin position="227"/>
        <end position="247"/>
    </location>
</feature>
<evidence type="ECO:0000313" key="3">
    <source>
        <dbReference type="Proteomes" id="UP000518752"/>
    </source>
</evidence>
<dbReference type="EMBL" id="JAACJN010000001">
    <property type="protein sequence ID" value="KAF5393855.1"/>
    <property type="molecule type" value="Genomic_DNA"/>
</dbReference>
<evidence type="ECO:0000256" key="1">
    <source>
        <dbReference type="SAM" id="MobiDB-lite"/>
    </source>
</evidence>
<feature type="compositionally biased region" description="Low complexity" evidence="1">
    <location>
        <begin position="196"/>
        <end position="210"/>
    </location>
</feature>
<protein>
    <submittedName>
        <fullName evidence="2">Uncharacterized protein</fullName>
    </submittedName>
</protein>
<evidence type="ECO:0000313" key="2">
    <source>
        <dbReference type="EMBL" id="KAF5393855.1"/>
    </source>
</evidence>
<accession>A0A8H5I4R5</accession>
<feature type="region of interest" description="Disordered" evidence="1">
    <location>
        <begin position="192"/>
        <end position="258"/>
    </location>
</feature>
<dbReference type="AlphaFoldDB" id="A0A8H5I4R5"/>
<feature type="compositionally biased region" description="Polar residues" evidence="1">
    <location>
        <begin position="94"/>
        <end position="104"/>
    </location>
</feature>
<gene>
    <name evidence="2" type="ORF">D9757_000432</name>
</gene>